<dbReference type="CDD" id="cd14824">
    <property type="entry name" value="Longin"/>
    <property type="match status" value="1"/>
</dbReference>
<gene>
    <name evidence="15" type="ORF">D9757_008178</name>
</gene>
<evidence type="ECO:0000259" key="13">
    <source>
        <dbReference type="PROSITE" id="PS50859"/>
    </source>
</evidence>
<dbReference type="Pfam" id="PF13774">
    <property type="entry name" value="Longin"/>
    <property type="match status" value="1"/>
</dbReference>
<feature type="region of interest" description="Disordered" evidence="12">
    <location>
        <begin position="543"/>
        <end position="626"/>
    </location>
</feature>
<evidence type="ECO:0000256" key="9">
    <source>
        <dbReference type="ARBA" id="ARBA00026133"/>
    </source>
</evidence>
<evidence type="ECO:0000256" key="4">
    <source>
        <dbReference type="ARBA" id="ARBA00022481"/>
    </source>
</evidence>
<comment type="caution">
    <text evidence="15">The sequence shown here is derived from an EMBL/GenBank/DDBJ whole genome shotgun (WGS) entry which is preliminary data.</text>
</comment>
<protein>
    <recommendedName>
        <fullName evidence="9">Synaptobrevin homolog YKT6</fullName>
    </recommendedName>
</protein>
<dbReference type="InterPro" id="IPR001388">
    <property type="entry name" value="Synaptobrevin-like"/>
</dbReference>
<dbReference type="SMART" id="SM01270">
    <property type="entry name" value="Longin"/>
    <property type="match status" value="1"/>
</dbReference>
<dbReference type="Proteomes" id="UP000518752">
    <property type="component" value="Unassembled WGS sequence"/>
</dbReference>
<keyword evidence="5" id="KW-0472">Membrane</keyword>
<keyword evidence="6" id="KW-0564">Palmitate</keyword>
<dbReference type="AlphaFoldDB" id="A0A8H5HE73"/>
<dbReference type="InterPro" id="IPR010908">
    <property type="entry name" value="Longin_dom"/>
</dbReference>
<feature type="coiled-coil region" evidence="11">
    <location>
        <begin position="238"/>
        <end position="293"/>
    </location>
</feature>
<evidence type="ECO:0000256" key="11">
    <source>
        <dbReference type="SAM" id="Coils"/>
    </source>
</evidence>
<dbReference type="GO" id="GO:0005794">
    <property type="term" value="C:Golgi apparatus"/>
    <property type="evidence" value="ECO:0007669"/>
    <property type="project" value="TreeGrafter"/>
</dbReference>
<dbReference type="PANTHER" id="PTHR45806:SF1">
    <property type="entry name" value="SYNAPTOBREVIN HOMOLOG YKT6"/>
    <property type="match status" value="1"/>
</dbReference>
<evidence type="ECO:0000256" key="3">
    <source>
        <dbReference type="ARBA" id="ARBA00022475"/>
    </source>
</evidence>
<feature type="compositionally biased region" description="Low complexity" evidence="12">
    <location>
        <begin position="724"/>
        <end position="743"/>
    </location>
</feature>
<keyword evidence="10 11" id="KW-0175">Coiled coil</keyword>
<evidence type="ECO:0000259" key="14">
    <source>
        <dbReference type="PROSITE" id="PS50892"/>
    </source>
</evidence>
<dbReference type="CDD" id="cd15867">
    <property type="entry name" value="R-SNARE_YKT6"/>
    <property type="match status" value="1"/>
</dbReference>
<reference evidence="15 16" key="1">
    <citation type="journal article" date="2020" name="ISME J.">
        <title>Uncovering the hidden diversity of litter-decomposition mechanisms in mushroom-forming fungi.</title>
        <authorList>
            <person name="Floudas D."/>
            <person name="Bentzer J."/>
            <person name="Ahren D."/>
            <person name="Johansson T."/>
            <person name="Persson P."/>
            <person name="Tunlid A."/>
        </authorList>
    </citation>
    <scope>NUCLEOTIDE SEQUENCE [LARGE SCALE GENOMIC DNA]</scope>
    <source>
        <strain evidence="15 16">CBS 406.79</strain>
    </source>
</reference>
<dbReference type="SUPFAM" id="SSF64356">
    <property type="entry name" value="SNARE-like"/>
    <property type="match status" value="1"/>
</dbReference>
<dbReference type="Gene3D" id="1.20.5.110">
    <property type="match status" value="1"/>
</dbReference>
<dbReference type="OrthoDB" id="2562743at2759"/>
<dbReference type="PRINTS" id="PR00219">
    <property type="entry name" value="SYNAPTOBREVN"/>
</dbReference>
<keyword evidence="4" id="KW-0488">Methylation</keyword>
<evidence type="ECO:0000256" key="2">
    <source>
        <dbReference type="ARBA" id="ARBA00008025"/>
    </source>
</evidence>
<proteinExistence type="inferred from homology"/>
<dbReference type="SUPFAM" id="SSF58038">
    <property type="entry name" value="SNARE fusion complex"/>
    <property type="match status" value="1"/>
</dbReference>
<keyword evidence="3" id="KW-1003">Cell membrane</keyword>
<feature type="compositionally biased region" description="Low complexity" evidence="12">
    <location>
        <begin position="604"/>
        <end position="618"/>
    </location>
</feature>
<sequence length="793" mass="86315">MAERTPQGQRQSVQENNYTAHVYNRGGAEQLADQEYPVRPAFSILTKILDDFITKVPQSSFSNPSAISFPDIQTYVSKYQDPHQADTIMRVQRELDETKIILHKTIESVLERGEKLDNLVDRSTALSAQSKMFYKTAKKHLRMLRKKKKNMTSTSSQILSIAPYHQTLLQTLDSLQYAPSALTQQTSYLSDLESQLSQLTQTVHALSLKTKKERKEHEEIRNSTAKRLVAKLGGKGKVEKYEAKKEKEEREYVDALEGEMRERGTMEMLEAMVREAKRVKSDLEHKSRQLSQTKIDINNLYRQVFDGPTVEFPRDDVLERELGVAQETYDRVQAVLNTHSQAVRLLGQADQMMGGALKKMDEALGYSTWDVYGGGSLADMMERDALANAAVYAAKAEMLIRQAQRTSSDVQSIGSLRVQDISLLGDVFFDNIFSDIRAHHKIKNNRTELAAAHGRLKAQLRPARQRAQLAGADLVEASEVLAECNRALDIYRREVFLRIGGGGGGAGGERGEGVDEALPMYGETSGTTSVPVPVIVERTTTTNIAADADADTPPPAFEPYAPPPGPPPSGPSSLYGLPSPPVRDEDDRTTRTRMRIRMPEPEHPSSSSSSYPSNDTPSLRSRSSVAAPTTIMPAAAMTSDPFDGLNGLNLFDGDRSQLGGGGGGGGGGPGGNGLRRSRSSISSGGGGVTPTFSSPSLGRDKALPRAPQTQIRYPPPPGPPPPLTGSATAPTTPVRSNFESNSSASSIMMTAAAGNVDTNTNADDREGNSGRTKRVVPGHWGNKNPFAAMMMIG</sequence>
<evidence type="ECO:0000313" key="15">
    <source>
        <dbReference type="EMBL" id="KAF5381506.1"/>
    </source>
</evidence>
<comment type="subcellular location">
    <subcellularLocation>
        <location evidence="1">Cell membrane</location>
        <topology evidence="1">Lipid-anchor</topology>
        <orientation evidence="1">Cytoplasmic side</orientation>
    </subcellularLocation>
</comment>
<evidence type="ECO:0000256" key="1">
    <source>
        <dbReference type="ARBA" id="ARBA00004342"/>
    </source>
</evidence>
<feature type="region of interest" description="Disordered" evidence="12">
    <location>
        <begin position="653"/>
        <end position="743"/>
    </location>
</feature>
<dbReference type="InterPro" id="IPR011012">
    <property type="entry name" value="Longin-like_dom_sf"/>
</dbReference>
<evidence type="ECO:0000256" key="7">
    <source>
        <dbReference type="ARBA" id="ARBA00023288"/>
    </source>
</evidence>
<dbReference type="InterPro" id="IPR045848">
    <property type="entry name" value="R-SNARE_YKT6"/>
</dbReference>
<dbReference type="InterPro" id="IPR042855">
    <property type="entry name" value="V_SNARE_CC"/>
</dbReference>
<dbReference type="PROSITE" id="PS50892">
    <property type="entry name" value="V_SNARE"/>
    <property type="match status" value="1"/>
</dbReference>
<keyword evidence="8" id="KW-0636">Prenylation</keyword>
<evidence type="ECO:0000256" key="6">
    <source>
        <dbReference type="ARBA" id="ARBA00023139"/>
    </source>
</evidence>
<keyword evidence="16" id="KW-1185">Reference proteome</keyword>
<dbReference type="Pfam" id="PF00957">
    <property type="entry name" value="Synaptobrevin"/>
    <property type="match status" value="1"/>
</dbReference>
<name>A0A8H5HE73_9AGAR</name>
<feature type="domain" description="Longin" evidence="13">
    <location>
        <begin position="1"/>
        <end position="69"/>
    </location>
</feature>
<evidence type="ECO:0000256" key="8">
    <source>
        <dbReference type="ARBA" id="ARBA00023289"/>
    </source>
</evidence>
<comment type="similarity">
    <text evidence="2">Belongs to the synaptobrevin family.</text>
</comment>
<evidence type="ECO:0000313" key="16">
    <source>
        <dbReference type="Proteomes" id="UP000518752"/>
    </source>
</evidence>
<feature type="compositionally biased region" description="Pro residues" evidence="12">
    <location>
        <begin position="552"/>
        <end position="570"/>
    </location>
</feature>
<dbReference type="Gene3D" id="3.30.450.50">
    <property type="entry name" value="Longin domain"/>
    <property type="match status" value="1"/>
</dbReference>
<dbReference type="EMBL" id="JAACJN010000057">
    <property type="protein sequence ID" value="KAF5381506.1"/>
    <property type="molecule type" value="Genomic_DNA"/>
</dbReference>
<dbReference type="GO" id="GO:0005484">
    <property type="term" value="F:SNAP receptor activity"/>
    <property type="evidence" value="ECO:0007669"/>
    <property type="project" value="TreeGrafter"/>
</dbReference>
<dbReference type="GO" id="GO:0006888">
    <property type="term" value="P:endoplasmic reticulum to Golgi vesicle-mediated transport"/>
    <property type="evidence" value="ECO:0007669"/>
    <property type="project" value="TreeGrafter"/>
</dbReference>
<evidence type="ECO:0000256" key="10">
    <source>
        <dbReference type="PROSITE-ProRule" id="PRU00290"/>
    </source>
</evidence>
<feature type="domain" description="V-SNARE coiled-coil homology" evidence="14">
    <location>
        <begin position="87"/>
        <end position="147"/>
    </location>
</feature>
<feature type="compositionally biased region" description="Pro residues" evidence="12">
    <location>
        <begin position="713"/>
        <end position="723"/>
    </location>
</feature>
<accession>A0A8H5HE73</accession>
<dbReference type="PANTHER" id="PTHR45806">
    <property type="entry name" value="SYNAPTOBREVIN HOMOLOG YKT6"/>
    <property type="match status" value="1"/>
</dbReference>
<dbReference type="PROSITE" id="PS50859">
    <property type="entry name" value="LONGIN"/>
    <property type="match status" value="1"/>
</dbReference>
<evidence type="ECO:0000256" key="5">
    <source>
        <dbReference type="ARBA" id="ARBA00023136"/>
    </source>
</evidence>
<dbReference type="GO" id="GO:0005886">
    <property type="term" value="C:plasma membrane"/>
    <property type="evidence" value="ECO:0007669"/>
    <property type="project" value="UniProtKB-SubCell"/>
</dbReference>
<organism evidence="15 16">
    <name type="scientific">Collybiopsis confluens</name>
    <dbReference type="NCBI Taxonomy" id="2823264"/>
    <lineage>
        <taxon>Eukaryota</taxon>
        <taxon>Fungi</taxon>
        <taxon>Dikarya</taxon>
        <taxon>Basidiomycota</taxon>
        <taxon>Agaricomycotina</taxon>
        <taxon>Agaricomycetes</taxon>
        <taxon>Agaricomycetidae</taxon>
        <taxon>Agaricales</taxon>
        <taxon>Marasmiineae</taxon>
        <taxon>Omphalotaceae</taxon>
        <taxon>Collybiopsis</taxon>
    </lineage>
</organism>
<keyword evidence="7" id="KW-0449">Lipoprotein</keyword>
<evidence type="ECO:0000256" key="12">
    <source>
        <dbReference type="SAM" id="MobiDB-lite"/>
    </source>
</evidence>
<feature type="compositionally biased region" description="Gly residues" evidence="12">
    <location>
        <begin position="658"/>
        <end position="673"/>
    </location>
</feature>